<protein>
    <submittedName>
        <fullName evidence="1">Uncharacterized protein</fullName>
    </submittedName>
</protein>
<sequence length="142" mass="15902">MGNLIAGSMAEQMKKNQEKMQQMNKIKMERQMQFQYQMQKKQLAMQIAGSRDTCHFISAFYVTIATGLITGFTKTRKPALLIPLVPLAFPTAYFWDLAYGNKIHRIKTEADSILTNELDTIEFVLGPPPSPIVFPAASANSG</sequence>
<keyword evidence="2" id="KW-1185">Reference proteome</keyword>
<dbReference type="Proteomes" id="UP001231649">
    <property type="component" value="Chromosome 23"/>
</dbReference>
<accession>A0ACC2QA66</accession>
<dbReference type="EMBL" id="CM056799">
    <property type="protein sequence ID" value="KAJ8710603.1"/>
    <property type="molecule type" value="Genomic_DNA"/>
</dbReference>
<organism evidence="1 2">
    <name type="scientific">Mythimna loreyi</name>
    <dbReference type="NCBI Taxonomy" id="667449"/>
    <lineage>
        <taxon>Eukaryota</taxon>
        <taxon>Metazoa</taxon>
        <taxon>Ecdysozoa</taxon>
        <taxon>Arthropoda</taxon>
        <taxon>Hexapoda</taxon>
        <taxon>Insecta</taxon>
        <taxon>Pterygota</taxon>
        <taxon>Neoptera</taxon>
        <taxon>Endopterygota</taxon>
        <taxon>Lepidoptera</taxon>
        <taxon>Glossata</taxon>
        <taxon>Ditrysia</taxon>
        <taxon>Noctuoidea</taxon>
        <taxon>Noctuidae</taxon>
        <taxon>Noctuinae</taxon>
        <taxon>Hadenini</taxon>
        <taxon>Mythimna</taxon>
    </lineage>
</organism>
<comment type="caution">
    <text evidence="1">The sequence shown here is derived from an EMBL/GenBank/DDBJ whole genome shotgun (WGS) entry which is preliminary data.</text>
</comment>
<proteinExistence type="predicted"/>
<evidence type="ECO:0000313" key="1">
    <source>
        <dbReference type="EMBL" id="KAJ8710603.1"/>
    </source>
</evidence>
<gene>
    <name evidence="1" type="ORF">PYW08_009118</name>
</gene>
<reference evidence="1" key="1">
    <citation type="submission" date="2023-03" db="EMBL/GenBank/DDBJ databases">
        <title>Chromosome-level genomes of two armyworms, Mythimna separata and Mythimna loreyi, provide insights into the biosynthesis and reception of sex pheromones.</title>
        <authorList>
            <person name="Zhao H."/>
        </authorList>
    </citation>
    <scope>NUCLEOTIDE SEQUENCE</scope>
    <source>
        <strain evidence="1">BeijingLab</strain>
    </source>
</reference>
<evidence type="ECO:0000313" key="2">
    <source>
        <dbReference type="Proteomes" id="UP001231649"/>
    </source>
</evidence>
<name>A0ACC2QA66_9NEOP</name>